<dbReference type="EMBL" id="CM042882">
    <property type="protein sequence ID" value="KAI4381362.1"/>
    <property type="molecule type" value="Genomic_DNA"/>
</dbReference>
<protein>
    <submittedName>
        <fullName evidence="1">Uncharacterized protein</fullName>
    </submittedName>
</protein>
<accession>A0ACB9RSD8</accession>
<evidence type="ECO:0000313" key="2">
    <source>
        <dbReference type="Proteomes" id="UP001057402"/>
    </source>
</evidence>
<proteinExistence type="predicted"/>
<reference evidence="2" key="1">
    <citation type="journal article" date="2023" name="Front. Plant Sci.">
        <title>Chromosomal-level genome assembly of Melastoma candidum provides insights into trichome evolution.</title>
        <authorList>
            <person name="Zhong Y."/>
            <person name="Wu W."/>
            <person name="Sun C."/>
            <person name="Zou P."/>
            <person name="Liu Y."/>
            <person name="Dai S."/>
            <person name="Zhou R."/>
        </authorList>
    </citation>
    <scope>NUCLEOTIDE SEQUENCE [LARGE SCALE GENOMIC DNA]</scope>
</reference>
<organism evidence="1 2">
    <name type="scientific">Melastoma candidum</name>
    <dbReference type="NCBI Taxonomy" id="119954"/>
    <lineage>
        <taxon>Eukaryota</taxon>
        <taxon>Viridiplantae</taxon>
        <taxon>Streptophyta</taxon>
        <taxon>Embryophyta</taxon>
        <taxon>Tracheophyta</taxon>
        <taxon>Spermatophyta</taxon>
        <taxon>Magnoliopsida</taxon>
        <taxon>eudicotyledons</taxon>
        <taxon>Gunneridae</taxon>
        <taxon>Pentapetalae</taxon>
        <taxon>rosids</taxon>
        <taxon>malvids</taxon>
        <taxon>Myrtales</taxon>
        <taxon>Melastomataceae</taxon>
        <taxon>Melastomatoideae</taxon>
        <taxon>Melastomateae</taxon>
        <taxon>Melastoma</taxon>
    </lineage>
</organism>
<name>A0ACB9RSD8_9MYRT</name>
<evidence type="ECO:0000313" key="1">
    <source>
        <dbReference type="EMBL" id="KAI4381362.1"/>
    </source>
</evidence>
<keyword evidence="2" id="KW-1185">Reference proteome</keyword>
<gene>
    <name evidence="1" type="ORF">MLD38_007440</name>
</gene>
<sequence length="429" mass="46468">MPAAFLNLVCMKWGSVSLDSCRPRSAVICTMKPGVDSNSATGSPATEIGKSGSRTRRGHGNISPSNPRLEQGRLSGLVLELGPNGSWDGAMVGSPVVKRYIGDNEERWYMLYQGRCKEGAEDGNPIDSIGLAVSRNGIHWTRGADTIRSCSDAGMVMSCRDDWWAFDTRSIRPSELVVMSSPMYSSVYWLYYMGQSDEKIDLSGVVGIEQGSREGLKCLPGLACSQDGRNWARIEGDHHSGAILDTGSEGEWDSLFIADPHVVIHEDGDLRMYYCSYDRANGEYGIGLARSRDGIRWVKLGKIMGGSGLGCFDEKGARSACVVQSRRDGGYVMAYEGVDGNGRRAIGIAVSRDGLRGWERLQEGPVLVGSEEEGGWDNGGVGGPCLVEMEGGWRLFYEGVSKEGRTGIGMAVSEGHSLGKFKRWTGLCL</sequence>
<comment type="caution">
    <text evidence="1">The sequence shown here is derived from an EMBL/GenBank/DDBJ whole genome shotgun (WGS) entry which is preliminary data.</text>
</comment>
<dbReference type="Proteomes" id="UP001057402">
    <property type="component" value="Chromosome 3"/>
</dbReference>